<keyword evidence="3" id="KW-1185">Reference proteome</keyword>
<accession>A0ABR3R2S7</accession>
<protein>
    <submittedName>
        <fullName evidence="2">Uncharacterized protein</fullName>
    </submittedName>
</protein>
<proteinExistence type="predicted"/>
<name>A0ABR3R2S7_9PLEO</name>
<feature type="region of interest" description="Disordered" evidence="1">
    <location>
        <begin position="165"/>
        <end position="184"/>
    </location>
</feature>
<dbReference type="Proteomes" id="UP001521785">
    <property type="component" value="Unassembled WGS sequence"/>
</dbReference>
<reference evidence="2 3" key="1">
    <citation type="submission" date="2024-02" db="EMBL/GenBank/DDBJ databases">
        <title>De novo assembly and annotation of 12 fungi associated with fruit tree decline syndrome in Ontario, Canada.</title>
        <authorList>
            <person name="Sulman M."/>
            <person name="Ellouze W."/>
            <person name="Ilyukhin E."/>
        </authorList>
    </citation>
    <scope>NUCLEOTIDE SEQUENCE [LARGE SCALE GENOMIC DNA]</scope>
    <source>
        <strain evidence="2 3">M42-189</strain>
    </source>
</reference>
<gene>
    <name evidence="2" type="ORF">SLS60_007837</name>
</gene>
<evidence type="ECO:0000256" key="1">
    <source>
        <dbReference type="SAM" id="MobiDB-lite"/>
    </source>
</evidence>
<evidence type="ECO:0000313" key="3">
    <source>
        <dbReference type="Proteomes" id="UP001521785"/>
    </source>
</evidence>
<sequence length="184" mass="20045">MPCSEGLDCLSISFFGYKAESHSGMCGLIAQNNPVNLVREIAAVPLPLPFLSWIADDALNLAVFEKRPFALETISKGPIDVVLTTTGLDELATGRDELAPDVLILDMLADRDIDRLESTMELSRSCSWRWPWKTSGAGAENLVGIPERDDDLRVGGALLRTWAGDDGRAEGAKSEESSRRPQVD</sequence>
<evidence type="ECO:0000313" key="2">
    <source>
        <dbReference type="EMBL" id="KAL1598697.1"/>
    </source>
</evidence>
<comment type="caution">
    <text evidence="2">The sequence shown here is derived from an EMBL/GenBank/DDBJ whole genome shotgun (WGS) entry which is preliminary data.</text>
</comment>
<organism evidence="2 3">
    <name type="scientific">Paraconiothyrium brasiliense</name>
    <dbReference type="NCBI Taxonomy" id="300254"/>
    <lineage>
        <taxon>Eukaryota</taxon>
        <taxon>Fungi</taxon>
        <taxon>Dikarya</taxon>
        <taxon>Ascomycota</taxon>
        <taxon>Pezizomycotina</taxon>
        <taxon>Dothideomycetes</taxon>
        <taxon>Pleosporomycetidae</taxon>
        <taxon>Pleosporales</taxon>
        <taxon>Massarineae</taxon>
        <taxon>Didymosphaeriaceae</taxon>
        <taxon>Paraconiothyrium</taxon>
    </lineage>
</organism>
<dbReference type="EMBL" id="JAKJXO020000011">
    <property type="protein sequence ID" value="KAL1598697.1"/>
    <property type="molecule type" value="Genomic_DNA"/>
</dbReference>